<feature type="transmembrane region" description="Helical" evidence="1">
    <location>
        <begin position="45"/>
        <end position="66"/>
    </location>
</feature>
<feature type="transmembrane region" description="Helical" evidence="1">
    <location>
        <begin position="195"/>
        <end position="210"/>
    </location>
</feature>
<gene>
    <name evidence="2" type="ORF">NCTC4822_02764</name>
</gene>
<evidence type="ECO:0008006" key="4">
    <source>
        <dbReference type="Google" id="ProtNLM"/>
    </source>
</evidence>
<dbReference type="RefSeq" id="WP_115363020.1">
    <property type="nucleotide sequence ID" value="NZ_CP038012.1"/>
</dbReference>
<keyword evidence="1" id="KW-0472">Membrane</keyword>
<keyword evidence="1" id="KW-0812">Transmembrane</keyword>
<dbReference type="EMBL" id="UGYZ01000002">
    <property type="protein sequence ID" value="SUJ16977.1"/>
    <property type="molecule type" value="Genomic_DNA"/>
</dbReference>
<dbReference type="AlphaFoldDB" id="A0A380CBD6"/>
<accession>A0A380CBD6</accession>
<feature type="transmembrane region" description="Helical" evidence="1">
    <location>
        <begin position="132"/>
        <end position="158"/>
    </location>
</feature>
<feature type="transmembrane region" description="Helical" evidence="1">
    <location>
        <begin position="103"/>
        <end position="125"/>
    </location>
</feature>
<name>A0A380CBD6_SPOPA</name>
<evidence type="ECO:0000313" key="3">
    <source>
        <dbReference type="Proteomes" id="UP000254519"/>
    </source>
</evidence>
<proteinExistence type="predicted"/>
<feature type="transmembrane region" description="Helical" evidence="1">
    <location>
        <begin position="78"/>
        <end position="97"/>
    </location>
</feature>
<evidence type="ECO:0000313" key="2">
    <source>
        <dbReference type="EMBL" id="SUJ16977.1"/>
    </source>
</evidence>
<reference evidence="2 3" key="1">
    <citation type="submission" date="2018-06" db="EMBL/GenBank/DDBJ databases">
        <authorList>
            <consortium name="Pathogen Informatics"/>
            <person name="Doyle S."/>
        </authorList>
    </citation>
    <scope>NUCLEOTIDE SEQUENCE [LARGE SCALE GENOMIC DNA]</scope>
    <source>
        <strain evidence="3">ATCC 11859 / DSM 33 / NCIB 8841 / NCTC 4822</strain>
    </source>
</reference>
<dbReference type="PANTHER" id="PTHR33802:SF1">
    <property type="entry name" value="XK-RELATED PROTEIN"/>
    <property type="match status" value="1"/>
</dbReference>
<feature type="transmembrane region" description="Helical" evidence="1">
    <location>
        <begin position="170"/>
        <end position="188"/>
    </location>
</feature>
<sequence length="245" mass="28442">MIRFFSMAIILFVSLIVIGTAEIVPFNGITAIEIMNRLPVLLTPASYVFLIWILIYIFLVTWLLGFWRHQRRQSGKVFNIRFLFFIISLLFNMLLILLWHYEFFMWAIIIMVGLLLTISAIYFSYPKTENLILFRVPISIFFGWSVFSFIILINYTLVFVEWSGFGISQSLWAVIFLTLATAIALHFLYHYEDKAFNIVFMWGFIGIAVKNGFDSLFVTTAALFLTAVIGACFYLFKNKQVSASE</sequence>
<dbReference type="OrthoDB" id="5189031at2"/>
<organism evidence="2 3">
    <name type="scientific">Sporosarcina pasteurii</name>
    <name type="common">Bacillus pasteurii</name>
    <dbReference type="NCBI Taxonomy" id="1474"/>
    <lineage>
        <taxon>Bacteria</taxon>
        <taxon>Bacillati</taxon>
        <taxon>Bacillota</taxon>
        <taxon>Bacilli</taxon>
        <taxon>Bacillales</taxon>
        <taxon>Caryophanaceae</taxon>
        <taxon>Sporosarcina</taxon>
    </lineage>
</organism>
<evidence type="ECO:0000256" key="1">
    <source>
        <dbReference type="SAM" id="Phobius"/>
    </source>
</evidence>
<feature type="transmembrane region" description="Helical" evidence="1">
    <location>
        <begin position="216"/>
        <end position="236"/>
    </location>
</feature>
<keyword evidence="1" id="KW-1133">Transmembrane helix</keyword>
<dbReference type="Proteomes" id="UP000254519">
    <property type="component" value="Unassembled WGS sequence"/>
</dbReference>
<dbReference type="PANTHER" id="PTHR33802">
    <property type="entry name" value="SI:CH211-161H7.5-RELATED"/>
    <property type="match status" value="1"/>
</dbReference>
<protein>
    <recommendedName>
        <fullName evidence="4">TspO/MBR family</fullName>
    </recommendedName>
</protein>
<keyword evidence="3" id="KW-1185">Reference proteome</keyword>